<organism evidence="1 2">
    <name type="scientific">Thalassovita taeanensis</name>
    <dbReference type="NCBI Taxonomy" id="657014"/>
    <lineage>
        <taxon>Bacteria</taxon>
        <taxon>Pseudomonadati</taxon>
        <taxon>Pseudomonadota</taxon>
        <taxon>Alphaproteobacteria</taxon>
        <taxon>Rhodobacterales</taxon>
        <taxon>Roseobacteraceae</taxon>
        <taxon>Thalassovita</taxon>
    </lineage>
</organism>
<dbReference type="EMBL" id="FOEP01000002">
    <property type="protein sequence ID" value="SEP77555.1"/>
    <property type="molecule type" value="Genomic_DNA"/>
</dbReference>
<dbReference type="AlphaFoldDB" id="A0A1H9ALV5"/>
<dbReference type="Proteomes" id="UP000198634">
    <property type="component" value="Unassembled WGS sequence"/>
</dbReference>
<evidence type="ECO:0000313" key="1">
    <source>
        <dbReference type="EMBL" id="SEP77555.1"/>
    </source>
</evidence>
<dbReference type="RefSeq" id="WP_281248623.1">
    <property type="nucleotide sequence ID" value="NZ_FOEP01000002.1"/>
</dbReference>
<name>A0A1H9ALV5_9RHOB</name>
<sequence>MKRSYFVALSLALIFLIPIIGVAASDRNMSNAAKTQLTSIRP</sequence>
<protein>
    <submittedName>
        <fullName evidence="1">Uncharacterized protein</fullName>
    </submittedName>
</protein>
<keyword evidence="2" id="KW-1185">Reference proteome</keyword>
<dbReference type="STRING" id="657014.SAMN04488092_102182"/>
<gene>
    <name evidence="1" type="ORF">SAMN04488092_102182</name>
</gene>
<accession>A0A1H9ALV5</accession>
<evidence type="ECO:0000313" key="2">
    <source>
        <dbReference type="Proteomes" id="UP000198634"/>
    </source>
</evidence>
<proteinExistence type="predicted"/>
<reference evidence="1 2" key="1">
    <citation type="submission" date="2016-10" db="EMBL/GenBank/DDBJ databases">
        <authorList>
            <person name="de Groot N.N."/>
        </authorList>
    </citation>
    <scope>NUCLEOTIDE SEQUENCE [LARGE SCALE GENOMIC DNA]</scope>
    <source>
        <strain evidence="1 2">DSM 22007</strain>
    </source>
</reference>